<dbReference type="PROSITE" id="PS00745">
    <property type="entry name" value="RF_PROK_I"/>
    <property type="match status" value="1"/>
</dbReference>
<keyword evidence="4" id="KW-0963">Cytoplasm</keyword>
<dbReference type="STRING" id="1797532.A2729_05495"/>
<comment type="PTM">
    <text evidence="4">Methylated by PrmC. Methylation increases the termination efficiency of RF2.</text>
</comment>
<comment type="caution">
    <text evidence="8">The sequence shown here is derived from an EMBL/GenBank/DDBJ whole genome shotgun (WGS) entry which is preliminary data.</text>
</comment>
<evidence type="ECO:0000256" key="6">
    <source>
        <dbReference type="SAM" id="Coils"/>
    </source>
</evidence>
<dbReference type="FunFam" id="3.30.160.20:FF:000004">
    <property type="entry name" value="Peptide chain release factor 1"/>
    <property type="match status" value="1"/>
</dbReference>
<evidence type="ECO:0000256" key="5">
    <source>
        <dbReference type="NCBIfam" id="TIGR00020"/>
    </source>
</evidence>
<protein>
    <recommendedName>
        <fullName evidence="4 5">Peptide chain release factor 2</fullName>
        <shortName evidence="4">RF-2</shortName>
    </recommendedName>
</protein>
<dbReference type="InterPro" id="IPR000352">
    <property type="entry name" value="Pep_chain_release_fac_I"/>
</dbReference>
<dbReference type="Gene3D" id="1.20.58.410">
    <property type="entry name" value="Release factor"/>
    <property type="match status" value="1"/>
</dbReference>
<dbReference type="NCBIfam" id="TIGR00020">
    <property type="entry name" value="prfB"/>
    <property type="match status" value="1"/>
</dbReference>
<evidence type="ECO:0000256" key="3">
    <source>
        <dbReference type="ARBA" id="ARBA00022917"/>
    </source>
</evidence>
<dbReference type="SMART" id="SM00937">
    <property type="entry name" value="PCRF"/>
    <property type="match status" value="1"/>
</dbReference>
<dbReference type="SUPFAM" id="SSF75620">
    <property type="entry name" value="Release factor"/>
    <property type="match status" value="1"/>
</dbReference>
<accession>A0A1G1XYM7</accession>
<gene>
    <name evidence="4" type="primary">prfB</name>
    <name evidence="8" type="ORF">A2729_05495</name>
</gene>
<evidence type="ECO:0000256" key="1">
    <source>
        <dbReference type="ARBA" id="ARBA00010835"/>
    </source>
</evidence>
<feature type="coiled-coil region" evidence="6">
    <location>
        <begin position="241"/>
        <end position="268"/>
    </location>
</feature>
<evidence type="ECO:0000256" key="4">
    <source>
        <dbReference type="HAMAP-Rule" id="MF_00094"/>
    </source>
</evidence>
<name>A0A1G1XYM7_9BACT</name>
<dbReference type="GO" id="GO:0016149">
    <property type="term" value="F:translation release factor activity, codon specific"/>
    <property type="evidence" value="ECO:0007669"/>
    <property type="project" value="UniProtKB-UniRule"/>
</dbReference>
<dbReference type="Proteomes" id="UP000178930">
    <property type="component" value="Unassembled WGS sequence"/>
</dbReference>
<dbReference type="Pfam" id="PF03462">
    <property type="entry name" value="PCRF"/>
    <property type="match status" value="1"/>
</dbReference>
<dbReference type="InterPro" id="IPR004374">
    <property type="entry name" value="PrfB"/>
</dbReference>
<evidence type="ECO:0000259" key="7">
    <source>
        <dbReference type="PROSITE" id="PS00745"/>
    </source>
</evidence>
<evidence type="ECO:0000313" key="8">
    <source>
        <dbReference type="EMBL" id="OGY45112.1"/>
    </source>
</evidence>
<dbReference type="InterPro" id="IPR045853">
    <property type="entry name" value="Pep_chain_release_fac_I_sf"/>
</dbReference>
<comment type="similarity">
    <text evidence="1 4">Belongs to the prokaryotic/mitochondrial release factor family.</text>
</comment>
<sequence length="344" mass="39361">MKKLDKQTARPDFWRDQTKAKRISRQLENLKKVVNDWESLTQGVAEGLALAKEAERHQQKDLEKELSQELTRLTKIFEKLEFLVLFSEKHDKNDAIISIHAGTGGVEAQDWAQMLLRMYLRYGDKKSFKTKIVDQTVGQEAGLKSVTIEVFGDYAFGNLKSEAGVHRLVRISPFDAEKMRHTSFALVEVLPILAEENEVEIKENDLKIEVFRAGGHGGQSVNTTDSAVRITHRPTGLTVKCQNERSQLQNKKTALKILQAKLMKFNQQTRGQALADIRGELLAAEWGNQIRSYVLQPYKLVKDHRTDFETKDPQAVLDGELDDFIKSYLRYISQQDKQDKFSAR</sequence>
<comment type="subcellular location">
    <subcellularLocation>
        <location evidence="4">Cytoplasm</location>
    </subcellularLocation>
</comment>
<keyword evidence="3 4" id="KW-0648">Protein biosynthesis</keyword>
<dbReference type="PANTHER" id="PTHR43116:SF3">
    <property type="entry name" value="CLASS I PEPTIDE CHAIN RELEASE FACTOR"/>
    <property type="match status" value="1"/>
</dbReference>
<evidence type="ECO:0000313" key="9">
    <source>
        <dbReference type="Proteomes" id="UP000178930"/>
    </source>
</evidence>
<dbReference type="EMBL" id="MHIB01000005">
    <property type="protein sequence ID" value="OGY45112.1"/>
    <property type="molecule type" value="Genomic_DNA"/>
</dbReference>
<keyword evidence="6" id="KW-0175">Coiled coil</keyword>
<dbReference type="Gene3D" id="3.30.160.20">
    <property type="match status" value="1"/>
</dbReference>
<comment type="function">
    <text evidence="4">Peptide chain release factor 2 directs the termination of translation in response to the peptide chain termination codons UGA and UAA.</text>
</comment>
<dbReference type="AlphaFoldDB" id="A0A1G1XYM7"/>
<reference evidence="8 9" key="1">
    <citation type="journal article" date="2016" name="Nat. Commun.">
        <title>Thousands of microbial genomes shed light on interconnected biogeochemical processes in an aquifer system.</title>
        <authorList>
            <person name="Anantharaman K."/>
            <person name="Brown C.T."/>
            <person name="Hug L.A."/>
            <person name="Sharon I."/>
            <person name="Castelle C.J."/>
            <person name="Probst A.J."/>
            <person name="Thomas B.C."/>
            <person name="Singh A."/>
            <person name="Wilkins M.J."/>
            <person name="Karaoz U."/>
            <person name="Brodie E.L."/>
            <person name="Williams K.H."/>
            <person name="Hubbard S.S."/>
            <person name="Banfield J.F."/>
        </authorList>
    </citation>
    <scope>NUCLEOTIDE SEQUENCE [LARGE SCALE GENOMIC DNA]</scope>
</reference>
<feature type="coiled-coil region" evidence="6">
    <location>
        <begin position="20"/>
        <end position="72"/>
    </location>
</feature>
<feature type="modified residue" description="N5-methylglutamine" evidence="4">
    <location>
        <position position="219"/>
    </location>
</feature>
<dbReference type="HAMAP" id="MF_00094">
    <property type="entry name" value="Rel_fac_2"/>
    <property type="match status" value="1"/>
</dbReference>
<evidence type="ECO:0000256" key="2">
    <source>
        <dbReference type="ARBA" id="ARBA00022481"/>
    </source>
</evidence>
<keyword evidence="2 4" id="KW-0488">Methylation</keyword>
<organism evidence="8 9">
    <name type="scientific">Candidatus Buchananbacteria bacterium RIFCSPHIGHO2_01_FULL_39_14</name>
    <dbReference type="NCBI Taxonomy" id="1797532"/>
    <lineage>
        <taxon>Bacteria</taxon>
        <taxon>Candidatus Buchananiibacteriota</taxon>
    </lineage>
</organism>
<dbReference type="Gene3D" id="3.30.70.1660">
    <property type="match status" value="1"/>
</dbReference>
<dbReference type="PANTHER" id="PTHR43116">
    <property type="entry name" value="PEPTIDE CHAIN RELEASE FACTOR 2"/>
    <property type="match status" value="1"/>
</dbReference>
<dbReference type="GO" id="GO:0005737">
    <property type="term" value="C:cytoplasm"/>
    <property type="evidence" value="ECO:0007669"/>
    <property type="project" value="UniProtKB-SubCell"/>
</dbReference>
<proteinExistence type="inferred from homology"/>
<feature type="domain" description="Prokaryotic-type class I peptide chain release factors" evidence="7">
    <location>
        <begin position="212"/>
        <end position="228"/>
    </location>
</feature>
<dbReference type="Pfam" id="PF00472">
    <property type="entry name" value="RF-1"/>
    <property type="match status" value="1"/>
</dbReference>
<dbReference type="InterPro" id="IPR005139">
    <property type="entry name" value="PCRF"/>
</dbReference>